<protein>
    <submittedName>
        <fullName evidence="3">Murein tripeptide amidase MpaA</fullName>
    </submittedName>
</protein>
<name>A0ABT4YQK2_9VIBR</name>
<evidence type="ECO:0000256" key="1">
    <source>
        <dbReference type="PROSITE-ProRule" id="PRU01379"/>
    </source>
</evidence>
<dbReference type="Proteomes" id="UP001210678">
    <property type="component" value="Unassembled WGS sequence"/>
</dbReference>
<evidence type="ECO:0000313" key="3">
    <source>
        <dbReference type="EMBL" id="MDB1123829.1"/>
    </source>
</evidence>
<reference evidence="3 4" key="1">
    <citation type="submission" date="2023-01" db="EMBL/GenBank/DDBJ databases">
        <title>Vibrio sp. KJ40-1 sp.nov, isolated from marine algae.</title>
        <authorList>
            <person name="Butt M."/>
            <person name="Kim J.M.J."/>
            <person name="Jeon C.O.C."/>
        </authorList>
    </citation>
    <scope>NUCLEOTIDE SEQUENCE [LARGE SCALE GENOMIC DNA]</scope>
    <source>
        <strain evidence="3 4">KJ40-1</strain>
    </source>
</reference>
<dbReference type="NCBIfam" id="NF007897">
    <property type="entry name" value="PRK10602.1"/>
    <property type="match status" value="1"/>
</dbReference>
<dbReference type="Gene3D" id="3.40.630.10">
    <property type="entry name" value="Zn peptidases"/>
    <property type="match status" value="1"/>
</dbReference>
<feature type="domain" description="Peptidase M14" evidence="2">
    <location>
        <begin position="1"/>
        <end position="239"/>
    </location>
</feature>
<dbReference type="RefSeq" id="WP_272135513.1">
    <property type="nucleotide sequence ID" value="NZ_JAQLOI010000001.1"/>
</dbReference>
<organism evidence="3 4">
    <name type="scientific">Vibrio algarum</name>
    <dbReference type="NCBI Taxonomy" id="3020714"/>
    <lineage>
        <taxon>Bacteria</taxon>
        <taxon>Pseudomonadati</taxon>
        <taxon>Pseudomonadota</taxon>
        <taxon>Gammaproteobacteria</taxon>
        <taxon>Vibrionales</taxon>
        <taxon>Vibrionaceae</taxon>
        <taxon>Vibrio</taxon>
    </lineage>
</organism>
<evidence type="ECO:0000313" key="4">
    <source>
        <dbReference type="Proteomes" id="UP001210678"/>
    </source>
</evidence>
<comment type="similarity">
    <text evidence="1">Belongs to the peptidase M14 family.</text>
</comment>
<dbReference type="InterPro" id="IPR000834">
    <property type="entry name" value="Peptidase_M14"/>
</dbReference>
<evidence type="ECO:0000259" key="2">
    <source>
        <dbReference type="PROSITE" id="PS52035"/>
    </source>
</evidence>
<dbReference type="SUPFAM" id="SSF53187">
    <property type="entry name" value="Zn-dependent exopeptidases"/>
    <property type="match status" value="1"/>
</dbReference>
<gene>
    <name evidence="3" type="primary">mpaA</name>
    <name evidence="3" type="ORF">PGX00_09250</name>
</gene>
<feature type="active site" description="Proton donor/acceptor" evidence="1">
    <location>
        <position position="209"/>
    </location>
</feature>
<dbReference type="Pfam" id="PF00246">
    <property type="entry name" value="Peptidase_M14"/>
    <property type="match status" value="1"/>
</dbReference>
<dbReference type="EMBL" id="JAQLOI010000001">
    <property type="protein sequence ID" value="MDB1123829.1"/>
    <property type="molecule type" value="Genomic_DNA"/>
</dbReference>
<sequence>MSLTRRRSERGTFILEPVHYGLSVYGAPLLYFPAQIEVENAGLIIAGTHGDETASIMALSCALRTLTKNQQKHHIILSINPDGNQLGTRSNANSVDLNRNFPTQNQLNEDTVYRWNSTADVRDVVIKTSNGLLEPEIDALLRLIDELNPRFTISFHEPLACIDDPDLSKLAYWLSNTFDLPVVEDIGYKTPGSYGTWCKEKQLPCVTVELPPISPDEASERYLVPLTQLLCTSTDELLR</sequence>
<accession>A0ABT4YQK2</accession>
<proteinExistence type="inferred from homology"/>
<keyword evidence="4" id="KW-1185">Reference proteome</keyword>
<comment type="caution">
    <text evidence="3">The sequence shown here is derived from an EMBL/GenBank/DDBJ whole genome shotgun (WGS) entry which is preliminary data.</text>
</comment>
<dbReference type="PROSITE" id="PS52035">
    <property type="entry name" value="PEPTIDASE_M14"/>
    <property type="match status" value="1"/>
</dbReference>